<gene>
    <name evidence="12" type="ORF">XENOCAPTIV_029920</name>
</gene>
<reference evidence="12 13" key="1">
    <citation type="submission" date="2021-06" db="EMBL/GenBank/DDBJ databases">
        <authorList>
            <person name="Palmer J.M."/>
        </authorList>
    </citation>
    <scope>NUCLEOTIDE SEQUENCE [LARGE SCALE GENOMIC DNA]</scope>
    <source>
        <strain evidence="12 13">XC_2019</strain>
        <tissue evidence="12">Muscle</tissue>
    </source>
</reference>
<proteinExistence type="predicted"/>
<dbReference type="Gene3D" id="3.30.160.60">
    <property type="entry name" value="Classic Zinc Finger"/>
    <property type="match status" value="4"/>
</dbReference>
<feature type="domain" description="C2H2-type" evidence="11">
    <location>
        <begin position="194"/>
        <end position="222"/>
    </location>
</feature>
<evidence type="ECO:0000256" key="1">
    <source>
        <dbReference type="ARBA" id="ARBA00004123"/>
    </source>
</evidence>
<dbReference type="InterPro" id="IPR050589">
    <property type="entry name" value="Ikaros_C2H2-ZF"/>
</dbReference>
<dbReference type="InterPro" id="IPR036236">
    <property type="entry name" value="Znf_C2H2_sf"/>
</dbReference>
<organism evidence="12 13">
    <name type="scientific">Xenoophorus captivus</name>
    <dbReference type="NCBI Taxonomy" id="1517983"/>
    <lineage>
        <taxon>Eukaryota</taxon>
        <taxon>Metazoa</taxon>
        <taxon>Chordata</taxon>
        <taxon>Craniata</taxon>
        <taxon>Vertebrata</taxon>
        <taxon>Euteleostomi</taxon>
        <taxon>Actinopterygii</taxon>
        <taxon>Neopterygii</taxon>
        <taxon>Teleostei</taxon>
        <taxon>Neoteleostei</taxon>
        <taxon>Acanthomorphata</taxon>
        <taxon>Ovalentaria</taxon>
        <taxon>Atherinomorphae</taxon>
        <taxon>Cyprinodontiformes</taxon>
        <taxon>Goodeidae</taxon>
        <taxon>Xenoophorus</taxon>
    </lineage>
</organism>
<dbReference type="PROSITE" id="PS00028">
    <property type="entry name" value="ZINC_FINGER_C2H2_1"/>
    <property type="match status" value="3"/>
</dbReference>
<evidence type="ECO:0000256" key="8">
    <source>
        <dbReference type="ARBA" id="ARBA00023242"/>
    </source>
</evidence>
<keyword evidence="2" id="KW-0479">Metal-binding</keyword>
<keyword evidence="7" id="KW-0238">DNA-binding</keyword>
<evidence type="ECO:0000256" key="9">
    <source>
        <dbReference type="PROSITE-ProRule" id="PRU00042"/>
    </source>
</evidence>
<dbReference type="InterPro" id="IPR013087">
    <property type="entry name" value="Znf_C2H2_type"/>
</dbReference>
<dbReference type="EMBL" id="JAHRIN010042099">
    <property type="protein sequence ID" value="MEQ2205450.1"/>
    <property type="molecule type" value="Genomic_DNA"/>
</dbReference>
<dbReference type="SMART" id="SM00355">
    <property type="entry name" value="ZnF_C2H2"/>
    <property type="match status" value="3"/>
</dbReference>
<feature type="domain" description="C2H2-type" evidence="11">
    <location>
        <begin position="223"/>
        <end position="250"/>
    </location>
</feature>
<keyword evidence="13" id="KW-1185">Reference proteome</keyword>
<keyword evidence="5" id="KW-0862">Zinc</keyword>
<keyword evidence="3" id="KW-0677">Repeat</keyword>
<evidence type="ECO:0000259" key="11">
    <source>
        <dbReference type="PROSITE" id="PS50157"/>
    </source>
</evidence>
<evidence type="ECO:0000256" key="2">
    <source>
        <dbReference type="ARBA" id="ARBA00022723"/>
    </source>
</evidence>
<dbReference type="SUPFAM" id="SSF57667">
    <property type="entry name" value="beta-beta-alpha zinc fingers"/>
    <property type="match status" value="2"/>
</dbReference>
<evidence type="ECO:0000256" key="10">
    <source>
        <dbReference type="SAM" id="Coils"/>
    </source>
</evidence>
<protein>
    <recommendedName>
        <fullName evidence="11">C2H2-type domain-containing protein</fullName>
    </recommendedName>
</protein>
<name>A0ABV0RBF4_9TELE</name>
<comment type="subcellular location">
    <subcellularLocation>
        <location evidence="1">Nucleus</location>
    </subcellularLocation>
</comment>
<feature type="coiled-coil region" evidence="10">
    <location>
        <begin position="30"/>
        <end position="57"/>
    </location>
</feature>
<dbReference type="PANTHER" id="PTHR24404">
    <property type="entry name" value="ZINC FINGER PROTEIN"/>
    <property type="match status" value="1"/>
</dbReference>
<sequence length="314" mass="35867">MSGMQQLRLLVTERLTAAAEEIFGLVERTITDYQEEVVRSKREIIQLRQQIEQLTVLQPRVSLFKEEVLFFFFILSFACFCLLDVESVSESHPPVEEQKENGDRQHVKEEQLDVCIIPDLDTDSSEDVKVFPYEPETTSQNEPRLLPSVSSITVTLNNGDEAEWIGNFGTSSLHCGPSRSHVSLMQQEHALDSKSCRLCGLAFIRDCDLIRHVDESHTGQKAFKCFECNKEFARKDSLTLHLRVHTGEKPHRCPFCGKFFTQTSNLRVHMRKHTGEKPYFCSSCGKMVAHSYHLKTCSRRSSVTMDISGERSSN</sequence>
<keyword evidence="4 9" id="KW-0863">Zinc-finger</keyword>
<dbReference type="Proteomes" id="UP001434883">
    <property type="component" value="Unassembled WGS sequence"/>
</dbReference>
<keyword evidence="6" id="KW-0804">Transcription</keyword>
<feature type="domain" description="C2H2-type" evidence="11">
    <location>
        <begin position="251"/>
        <end position="278"/>
    </location>
</feature>
<dbReference type="PROSITE" id="PS50157">
    <property type="entry name" value="ZINC_FINGER_C2H2_2"/>
    <property type="match status" value="3"/>
</dbReference>
<dbReference type="Pfam" id="PF00096">
    <property type="entry name" value="zf-C2H2"/>
    <property type="match status" value="2"/>
</dbReference>
<comment type="caution">
    <text evidence="12">The sequence shown here is derived from an EMBL/GenBank/DDBJ whole genome shotgun (WGS) entry which is preliminary data.</text>
</comment>
<evidence type="ECO:0000256" key="6">
    <source>
        <dbReference type="ARBA" id="ARBA00023015"/>
    </source>
</evidence>
<evidence type="ECO:0000256" key="7">
    <source>
        <dbReference type="ARBA" id="ARBA00023125"/>
    </source>
</evidence>
<keyword evidence="10" id="KW-0175">Coiled coil</keyword>
<evidence type="ECO:0000256" key="4">
    <source>
        <dbReference type="ARBA" id="ARBA00022771"/>
    </source>
</evidence>
<evidence type="ECO:0000313" key="13">
    <source>
        <dbReference type="Proteomes" id="UP001434883"/>
    </source>
</evidence>
<evidence type="ECO:0000256" key="5">
    <source>
        <dbReference type="ARBA" id="ARBA00022833"/>
    </source>
</evidence>
<keyword evidence="8" id="KW-0539">Nucleus</keyword>
<evidence type="ECO:0000256" key="3">
    <source>
        <dbReference type="ARBA" id="ARBA00022737"/>
    </source>
</evidence>
<keyword evidence="6" id="KW-0805">Transcription regulation</keyword>
<dbReference type="PANTHER" id="PTHR24404:SF100">
    <property type="entry name" value="ZINC FINGER PROTEIN 501"/>
    <property type="match status" value="1"/>
</dbReference>
<evidence type="ECO:0000313" key="12">
    <source>
        <dbReference type="EMBL" id="MEQ2205450.1"/>
    </source>
</evidence>
<accession>A0ABV0RBF4</accession>